<keyword evidence="9" id="KW-1185">Reference proteome</keyword>
<evidence type="ECO:0000256" key="1">
    <source>
        <dbReference type="ARBA" id="ARBA00005869"/>
    </source>
</evidence>
<organism evidence="8 9">
    <name type="scientific">Armillaria ostoyae</name>
    <name type="common">Armillaria root rot fungus</name>
    <dbReference type="NCBI Taxonomy" id="47428"/>
    <lineage>
        <taxon>Eukaryota</taxon>
        <taxon>Fungi</taxon>
        <taxon>Dikarya</taxon>
        <taxon>Basidiomycota</taxon>
        <taxon>Agaricomycotina</taxon>
        <taxon>Agaricomycetes</taxon>
        <taxon>Agaricomycetidae</taxon>
        <taxon>Agaricales</taxon>
        <taxon>Marasmiineae</taxon>
        <taxon>Physalacriaceae</taxon>
        <taxon>Armillaria</taxon>
    </lineage>
</organism>
<name>A0A284S5E6_ARMOS</name>
<dbReference type="EC" id="1.5.5.2" evidence="2 5"/>
<dbReference type="GO" id="GO:0071949">
    <property type="term" value="F:FAD binding"/>
    <property type="evidence" value="ECO:0007669"/>
    <property type="project" value="TreeGrafter"/>
</dbReference>
<gene>
    <name evidence="8" type="ORF">ARMOST_19742</name>
</gene>
<protein>
    <recommendedName>
        <fullName evidence="2 5">Proline dehydrogenase</fullName>
        <ecNumber evidence="2 5">1.5.5.2</ecNumber>
    </recommendedName>
</protein>
<evidence type="ECO:0000256" key="3">
    <source>
        <dbReference type="ARBA" id="ARBA00023002"/>
    </source>
</evidence>
<dbReference type="STRING" id="47428.A0A284S5E6"/>
<dbReference type="PANTHER" id="PTHR13914:SF0">
    <property type="entry name" value="PROLINE DEHYDROGENASE 1, MITOCHONDRIAL"/>
    <property type="match status" value="1"/>
</dbReference>
<keyword evidence="4 5" id="KW-0642">Proline metabolism</keyword>
<feature type="compositionally biased region" description="Basic residues" evidence="6">
    <location>
        <begin position="198"/>
        <end position="207"/>
    </location>
</feature>
<comment type="catalytic activity">
    <reaction evidence="5">
        <text>L-proline + a quinone = (S)-1-pyrroline-5-carboxylate + a quinol + H(+)</text>
        <dbReference type="Rhea" id="RHEA:23784"/>
        <dbReference type="ChEBI" id="CHEBI:15378"/>
        <dbReference type="ChEBI" id="CHEBI:17388"/>
        <dbReference type="ChEBI" id="CHEBI:24646"/>
        <dbReference type="ChEBI" id="CHEBI:60039"/>
        <dbReference type="ChEBI" id="CHEBI:132124"/>
        <dbReference type="EC" id="1.5.5.2"/>
    </reaction>
</comment>
<dbReference type="Proteomes" id="UP000219338">
    <property type="component" value="Unassembled WGS sequence"/>
</dbReference>
<feature type="domain" description="Proline dehydrogenase" evidence="7">
    <location>
        <begin position="575"/>
        <end position="763"/>
    </location>
</feature>
<evidence type="ECO:0000256" key="6">
    <source>
        <dbReference type="SAM" id="MobiDB-lite"/>
    </source>
</evidence>
<dbReference type="GO" id="GO:0005739">
    <property type="term" value="C:mitochondrion"/>
    <property type="evidence" value="ECO:0007669"/>
    <property type="project" value="TreeGrafter"/>
</dbReference>
<dbReference type="InterPro" id="IPR029041">
    <property type="entry name" value="FAD-linked_oxidoreductase-like"/>
</dbReference>
<accession>A0A284S5E6</accession>
<dbReference type="SUPFAM" id="SSF51730">
    <property type="entry name" value="FAD-linked oxidoreductase"/>
    <property type="match status" value="1"/>
</dbReference>
<proteinExistence type="inferred from homology"/>
<comment type="cofactor">
    <cofactor evidence="5">
        <name>FAD</name>
        <dbReference type="ChEBI" id="CHEBI:57692"/>
    </cofactor>
</comment>
<dbReference type="GO" id="GO:0004657">
    <property type="term" value="F:proline dehydrogenase activity"/>
    <property type="evidence" value="ECO:0007669"/>
    <property type="project" value="UniProtKB-EC"/>
</dbReference>
<keyword evidence="5" id="KW-0285">Flavoprotein</keyword>
<dbReference type="GO" id="GO:0010133">
    <property type="term" value="P:L-proline catabolic process to L-glutamate"/>
    <property type="evidence" value="ECO:0007669"/>
    <property type="project" value="TreeGrafter"/>
</dbReference>
<evidence type="ECO:0000256" key="5">
    <source>
        <dbReference type="RuleBase" id="RU364054"/>
    </source>
</evidence>
<dbReference type="Gene3D" id="3.20.20.220">
    <property type="match status" value="2"/>
</dbReference>
<dbReference type="EMBL" id="FUEG01000033">
    <property type="protein sequence ID" value="SJL16223.1"/>
    <property type="molecule type" value="Genomic_DNA"/>
</dbReference>
<dbReference type="Pfam" id="PF01619">
    <property type="entry name" value="Pro_dh"/>
    <property type="match status" value="1"/>
</dbReference>
<evidence type="ECO:0000256" key="4">
    <source>
        <dbReference type="ARBA" id="ARBA00023062"/>
    </source>
</evidence>
<evidence type="ECO:0000313" key="8">
    <source>
        <dbReference type="EMBL" id="SJL16223.1"/>
    </source>
</evidence>
<dbReference type="InterPro" id="IPR025602">
    <property type="entry name" value="BCP1_family"/>
</dbReference>
<dbReference type="InterPro" id="IPR015659">
    <property type="entry name" value="Proline_oxidase"/>
</dbReference>
<comment type="function">
    <text evidence="5">Converts proline to delta-1-pyrroline-5-carboxylate.</text>
</comment>
<evidence type="ECO:0000313" key="9">
    <source>
        <dbReference type="Proteomes" id="UP000219338"/>
    </source>
</evidence>
<reference evidence="9" key="1">
    <citation type="journal article" date="2017" name="Nat. Ecol. Evol.">
        <title>Genome expansion and lineage-specific genetic innovations in the forest pathogenic fungi Armillaria.</title>
        <authorList>
            <person name="Sipos G."/>
            <person name="Prasanna A.N."/>
            <person name="Walter M.C."/>
            <person name="O'Connor E."/>
            <person name="Balint B."/>
            <person name="Krizsan K."/>
            <person name="Kiss B."/>
            <person name="Hess J."/>
            <person name="Varga T."/>
            <person name="Slot J."/>
            <person name="Riley R."/>
            <person name="Boka B."/>
            <person name="Rigling D."/>
            <person name="Barry K."/>
            <person name="Lee J."/>
            <person name="Mihaltcheva S."/>
            <person name="LaButti K."/>
            <person name="Lipzen A."/>
            <person name="Waldron R."/>
            <person name="Moloney N.M."/>
            <person name="Sperisen C."/>
            <person name="Kredics L."/>
            <person name="Vagvoelgyi C."/>
            <person name="Patrignani A."/>
            <person name="Fitzpatrick D."/>
            <person name="Nagy I."/>
            <person name="Doyle S."/>
            <person name="Anderson J.B."/>
            <person name="Grigoriev I.V."/>
            <person name="Gueldener U."/>
            <person name="Muensterkoetter M."/>
            <person name="Nagy L.G."/>
        </authorList>
    </citation>
    <scope>NUCLEOTIDE SEQUENCE [LARGE SCALE GENOMIC DNA]</scope>
    <source>
        <strain evidence="9">C18/9</strain>
    </source>
</reference>
<dbReference type="Pfam" id="PF13862">
    <property type="entry name" value="BCCIP"/>
    <property type="match status" value="1"/>
</dbReference>
<comment type="similarity">
    <text evidence="1 5">Belongs to the proline oxidase family.</text>
</comment>
<feature type="region of interest" description="Disordered" evidence="6">
    <location>
        <begin position="192"/>
        <end position="211"/>
    </location>
</feature>
<keyword evidence="3 5" id="KW-0560">Oxidoreductase</keyword>
<dbReference type="AlphaFoldDB" id="A0A284S5E6"/>
<sequence length="786" mass="87890">MSKRKQDKKNDDSDSDSDVSLIDVDFDFFDPNPNVDYHALKRLVGQLFQRDADLFHTHELTELILSQPRVGTTIKTDGMESDPYALLTVLNMHKHKDHPSIKALAHYILDKSSSDPAFHATLQGLFSQTESHVGFVLCERLINMPVQVVPPMYRMLMDEMKWAIDDNEPYTFSHLIFVSRTYHLSEDEEAMLSSTQTKPHKTKRTKKAPAPTFARPADGIYPFHPEDEYIRQASIHAVDYAFSTSPTEPRDKESFGLDTRGRTMLVPAEHFLALVGKMSEVYPCSMLWGEIGARGYSERPWTAAIQLQGVPQDLSLEDWCNIWGDYDDSTNSKASTPLRELVRSYIVYTMCSFPVLIDLSPTMLDVLTSIPGVKQVTEALVRITFFDQFVGGDTALQTLPLLKNLRSANKGALFAYSVEVDEHEATAAAASPRKVSQPVHKRIVNEMVHCIDVAADFEDGIVADATAGRRTWVAIKLSALLPDANALLHYSTALLASRPKSSVPFPGCPHASDLDILYAPIGSIKSDLTEDDIKSLRELHGDLNRICKRAKERGVSKKVDSPSSATIYDSFIFERTQSYLGQSFKDAKAGNYSLGVKLVRGAYHPRETIAHRSHQSGKPSLSISSEPLPPVWAEKRETDECYNECAKMLIGELKEDLGRKAQTMGILFGTHNWTSCELILKELVATGLAKHVEGEEEEVMSLGDEVTERLTIGQLFGMSDALTDYLVRRTRSSTPMIIKYVPYGALSEVMPYLSRRAIENKSILGDGQASEERRRAGSQIWKRIFG</sequence>
<dbReference type="InterPro" id="IPR002872">
    <property type="entry name" value="Proline_DH_dom"/>
</dbReference>
<evidence type="ECO:0000259" key="7">
    <source>
        <dbReference type="Pfam" id="PF01619"/>
    </source>
</evidence>
<dbReference type="OrthoDB" id="5464at2759"/>
<evidence type="ECO:0000256" key="2">
    <source>
        <dbReference type="ARBA" id="ARBA00012695"/>
    </source>
</evidence>
<keyword evidence="5" id="KW-0274">FAD</keyword>
<dbReference type="PANTHER" id="PTHR13914">
    <property type="entry name" value="PROLINE OXIDASE"/>
    <property type="match status" value="1"/>
</dbReference>